<dbReference type="InterPro" id="IPR008906">
    <property type="entry name" value="HATC_C_dom"/>
</dbReference>
<evidence type="ECO:0000256" key="4">
    <source>
        <dbReference type="ARBA" id="ARBA00022833"/>
    </source>
</evidence>
<keyword evidence="2" id="KW-0479">Metal-binding</keyword>
<evidence type="ECO:0000256" key="2">
    <source>
        <dbReference type="ARBA" id="ARBA00022723"/>
    </source>
</evidence>
<dbReference type="InterPro" id="IPR052035">
    <property type="entry name" value="ZnF_BED_domain_contain"/>
</dbReference>
<name>A0A9Q3BHP1_9BASI</name>
<keyword evidence="4" id="KW-0862">Zinc</keyword>
<keyword evidence="5" id="KW-0539">Nucleus</keyword>
<comment type="subcellular location">
    <subcellularLocation>
        <location evidence="1">Nucleus</location>
    </subcellularLocation>
</comment>
<dbReference type="GO" id="GO:0005634">
    <property type="term" value="C:nucleus"/>
    <property type="evidence" value="ECO:0007669"/>
    <property type="project" value="UniProtKB-SubCell"/>
</dbReference>
<organism evidence="7 8">
    <name type="scientific">Austropuccinia psidii MF-1</name>
    <dbReference type="NCBI Taxonomy" id="1389203"/>
    <lineage>
        <taxon>Eukaryota</taxon>
        <taxon>Fungi</taxon>
        <taxon>Dikarya</taxon>
        <taxon>Basidiomycota</taxon>
        <taxon>Pucciniomycotina</taxon>
        <taxon>Pucciniomycetes</taxon>
        <taxon>Pucciniales</taxon>
        <taxon>Sphaerophragmiaceae</taxon>
        <taxon>Austropuccinia</taxon>
    </lineage>
</organism>
<feature type="domain" description="HAT C-terminal dimerisation" evidence="6">
    <location>
        <begin position="46"/>
        <end position="125"/>
    </location>
</feature>
<evidence type="ECO:0000256" key="5">
    <source>
        <dbReference type="ARBA" id="ARBA00023242"/>
    </source>
</evidence>
<keyword evidence="8" id="KW-1185">Reference proteome</keyword>
<dbReference type="PANTHER" id="PTHR46481">
    <property type="entry name" value="ZINC FINGER BED DOMAIN-CONTAINING PROTEIN 4"/>
    <property type="match status" value="1"/>
</dbReference>
<accession>A0A9Q3BHP1</accession>
<dbReference type="SUPFAM" id="SSF53098">
    <property type="entry name" value="Ribonuclease H-like"/>
    <property type="match status" value="1"/>
</dbReference>
<dbReference type="GO" id="GO:0046983">
    <property type="term" value="F:protein dimerization activity"/>
    <property type="evidence" value="ECO:0007669"/>
    <property type="project" value="InterPro"/>
</dbReference>
<evidence type="ECO:0000313" key="8">
    <source>
        <dbReference type="Proteomes" id="UP000765509"/>
    </source>
</evidence>
<comment type="caution">
    <text evidence="7">The sequence shown here is derived from an EMBL/GenBank/DDBJ whole genome shotgun (WGS) entry which is preliminary data.</text>
</comment>
<dbReference type="Proteomes" id="UP000765509">
    <property type="component" value="Unassembled WGS sequence"/>
</dbReference>
<evidence type="ECO:0000256" key="1">
    <source>
        <dbReference type="ARBA" id="ARBA00004123"/>
    </source>
</evidence>
<dbReference type="PANTHER" id="PTHR46481:SF10">
    <property type="entry name" value="ZINC FINGER BED DOMAIN-CONTAINING PROTEIN 39"/>
    <property type="match status" value="1"/>
</dbReference>
<dbReference type="GO" id="GO:0008270">
    <property type="term" value="F:zinc ion binding"/>
    <property type="evidence" value="ECO:0007669"/>
    <property type="project" value="UniProtKB-KW"/>
</dbReference>
<dbReference type="OrthoDB" id="5020773at2759"/>
<evidence type="ECO:0000313" key="7">
    <source>
        <dbReference type="EMBL" id="MBW0465268.1"/>
    </source>
</evidence>
<sequence>MFEDESRKFVTVPNQEQHDIVIEKSTCLLDKIYLSASLEGSSLELELQRYLAKLPEPKDTHILLFWKSQGKVFPTLVLMACNYLAIPATIAPSESVFSGGRRILSYQRASLTPFHVEQLACVKDWACTFGLLYNET</sequence>
<dbReference type="Pfam" id="PF05699">
    <property type="entry name" value="Dimer_Tnp_hAT"/>
    <property type="match status" value="1"/>
</dbReference>
<evidence type="ECO:0000259" key="6">
    <source>
        <dbReference type="Pfam" id="PF05699"/>
    </source>
</evidence>
<dbReference type="AlphaFoldDB" id="A0A9Q3BHP1"/>
<protein>
    <recommendedName>
        <fullName evidence="6">HAT C-terminal dimerisation domain-containing protein</fullName>
    </recommendedName>
</protein>
<dbReference type="InterPro" id="IPR012337">
    <property type="entry name" value="RNaseH-like_sf"/>
</dbReference>
<gene>
    <name evidence="7" type="ORF">O181_004983</name>
</gene>
<proteinExistence type="predicted"/>
<reference evidence="7" key="1">
    <citation type="submission" date="2021-03" db="EMBL/GenBank/DDBJ databases">
        <title>Draft genome sequence of rust myrtle Austropuccinia psidii MF-1, a brazilian biotype.</title>
        <authorList>
            <person name="Quecine M.C."/>
            <person name="Pachon D.M.R."/>
            <person name="Bonatelli M.L."/>
            <person name="Correr F.H."/>
            <person name="Franceschini L.M."/>
            <person name="Leite T.F."/>
            <person name="Margarido G.R.A."/>
            <person name="Almeida C.A."/>
            <person name="Ferrarezi J.A."/>
            <person name="Labate C.A."/>
        </authorList>
    </citation>
    <scope>NUCLEOTIDE SEQUENCE</scope>
    <source>
        <strain evidence="7">MF-1</strain>
    </source>
</reference>
<keyword evidence="3" id="KW-0863">Zinc-finger</keyword>
<dbReference type="EMBL" id="AVOT02000995">
    <property type="protein sequence ID" value="MBW0465268.1"/>
    <property type="molecule type" value="Genomic_DNA"/>
</dbReference>
<evidence type="ECO:0000256" key="3">
    <source>
        <dbReference type="ARBA" id="ARBA00022771"/>
    </source>
</evidence>